<protein>
    <recommendedName>
        <fullName evidence="1">DNA-directed DNA polymerase</fullName>
        <ecNumber evidence="1">2.7.7.7</ecNumber>
    </recommendedName>
</protein>
<dbReference type="RefSeq" id="WP_181729194.1">
    <property type="nucleotide sequence ID" value="NZ_JACEIR010000001.1"/>
</dbReference>
<dbReference type="GO" id="GO:0006261">
    <property type="term" value="P:DNA-templated DNA replication"/>
    <property type="evidence" value="ECO:0007669"/>
    <property type="project" value="InterPro"/>
</dbReference>
<keyword evidence="2" id="KW-0235">DNA replication</keyword>
<dbReference type="AlphaFoldDB" id="A0A8I1A206"/>
<dbReference type="InterPro" id="IPR001098">
    <property type="entry name" value="DNA-dir_DNA_pol_A_palm_dom"/>
</dbReference>
<evidence type="ECO:0000256" key="2">
    <source>
        <dbReference type="ARBA" id="ARBA00022705"/>
    </source>
</evidence>
<dbReference type="Pfam" id="PF00476">
    <property type="entry name" value="DNA_pol_A"/>
    <property type="match status" value="1"/>
</dbReference>
<evidence type="ECO:0000256" key="3">
    <source>
        <dbReference type="ARBA" id="ARBA00049244"/>
    </source>
</evidence>
<keyword evidence="6" id="KW-1185">Reference proteome</keyword>
<dbReference type="SMART" id="SM00482">
    <property type="entry name" value="POLAc"/>
    <property type="match status" value="1"/>
</dbReference>
<dbReference type="Gene3D" id="1.10.150.20">
    <property type="entry name" value="5' to 3' exonuclease, C-terminal subdomain"/>
    <property type="match status" value="2"/>
</dbReference>
<evidence type="ECO:0000313" key="5">
    <source>
        <dbReference type="EMBL" id="MBH8594047.1"/>
    </source>
</evidence>
<organism evidence="5 6">
    <name type="scientific">Thermoactinomyces intermedius</name>
    <dbReference type="NCBI Taxonomy" id="2024"/>
    <lineage>
        <taxon>Bacteria</taxon>
        <taxon>Bacillati</taxon>
        <taxon>Bacillota</taxon>
        <taxon>Bacilli</taxon>
        <taxon>Bacillales</taxon>
        <taxon>Thermoactinomycetaceae</taxon>
        <taxon>Thermoactinomyces</taxon>
    </lineage>
</organism>
<dbReference type="EMBL" id="JAECVW010000001">
    <property type="protein sequence ID" value="MBH8594047.1"/>
    <property type="molecule type" value="Genomic_DNA"/>
</dbReference>
<dbReference type="Gene3D" id="3.30.70.370">
    <property type="match status" value="2"/>
</dbReference>
<dbReference type="PANTHER" id="PTHR10133">
    <property type="entry name" value="DNA POLYMERASE I"/>
    <property type="match status" value="1"/>
</dbReference>
<dbReference type="InterPro" id="IPR043502">
    <property type="entry name" value="DNA/RNA_pol_sf"/>
</dbReference>
<gene>
    <name evidence="5" type="ORF">I8U20_01735</name>
</gene>
<sequence>MINVNDNNYLDVVRFLVKDNRMKQRGTNLQNIPSKGNGEKVRRCFVPSKGWVFVGADLSQIEPRIQSHIMYTRYGDNSLRSIFVEGVDLYTTMAMRTFNLDEKYCVDKAYDPTNSFQPRKLMKQGVLAVSYQQTPKAFAKTMNVSEQVAEDFFKNFEESFPSFSTMVKDTIDFMRKNGFTETLYGRKRRFPKYQYYQRQIRQNEPKLRELYQKRKKLLSIERPTPLQQEQFKKIQEQIRELRKPQALAAKNEREAFNAVIQGTGSDILKQNGARMYKVCLEKGWRMNASIHDELIISMPEKDVTPENIQLVNDIMTKTVKLSVPLKSDTVIMTEWMEEVSPEEWFSRG</sequence>
<dbReference type="EC" id="2.7.7.7" evidence="1"/>
<reference evidence="5 6" key="1">
    <citation type="submission" date="2020-12" db="EMBL/GenBank/DDBJ databases">
        <title>WGS of Thermoactinomyces spp.</title>
        <authorList>
            <person name="Cheng K."/>
        </authorList>
    </citation>
    <scope>NUCLEOTIDE SEQUENCE [LARGE SCALE GENOMIC DNA]</scope>
    <source>
        <strain evidence="6">CICC 10671\DSM 43846</strain>
    </source>
</reference>
<evidence type="ECO:0000259" key="4">
    <source>
        <dbReference type="SMART" id="SM00482"/>
    </source>
</evidence>
<dbReference type="InterPro" id="IPR002298">
    <property type="entry name" value="DNA_polymerase_A"/>
</dbReference>
<proteinExistence type="predicted"/>
<accession>A0A8I1A206</accession>
<comment type="catalytic activity">
    <reaction evidence="3">
        <text>DNA(n) + a 2'-deoxyribonucleoside 5'-triphosphate = DNA(n+1) + diphosphate</text>
        <dbReference type="Rhea" id="RHEA:22508"/>
        <dbReference type="Rhea" id="RHEA-COMP:17339"/>
        <dbReference type="Rhea" id="RHEA-COMP:17340"/>
        <dbReference type="ChEBI" id="CHEBI:33019"/>
        <dbReference type="ChEBI" id="CHEBI:61560"/>
        <dbReference type="ChEBI" id="CHEBI:173112"/>
        <dbReference type="EC" id="2.7.7.7"/>
    </reaction>
</comment>
<dbReference type="GO" id="GO:0003887">
    <property type="term" value="F:DNA-directed DNA polymerase activity"/>
    <property type="evidence" value="ECO:0007669"/>
    <property type="project" value="UniProtKB-EC"/>
</dbReference>
<dbReference type="GO" id="GO:0003677">
    <property type="term" value="F:DNA binding"/>
    <property type="evidence" value="ECO:0007669"/>
    <property type="project" value="InterPro"/>
</dbReference>
<dbReference type="SUPFAM" id="SSF56672">
    <property type="entry name" value="DNA/RNA polymerases"/>
    <property type="match status" value="1"/>
</dbReference>
<dbReference type="PANTHER" id="PTHR10133:SF27">
    <property type="entry name" value="DNA POLYMERASE NU"/>
    <property type="match status" value="1"/>
</dbReference>
<dbReference type="GO" id="GO:0006302">
    <property type="term" value="P:double-strand break repair"/>
    <property type="evidence" value="ECO:0007669"/>
    <property type="project" value="TreeGrafter"/>
</dbReference>
<comment type="caution">
    <text evidence="5">The sequence shown here is derived from an EMBL/GenBank/DDBJ whole genome shotgun (WGS) entry which is preliminary data.</text>
</comment>
<evidence type="ECO:0000313" key="6">
    <source>
        <dbReference type="Proteomes" id="UP000633619"/>
    </source>
</evidence>
<evidence type="ECO:0000256" key="1">
    <source>
        <dbReference type="ARBA" id="ARBA00012417"/>
    </source>
</evidence>
<feature type="domain" description="DNA-directed DNA polymerase family A palm" evidence="4">
    <location>
        <begin position="38"/>
        <end position="302"/>
    </location>
</feature>
<dbReference type="Proteomes" id="UP000633619">
    <property type="component" value="Unassembled WGS sequence"/>
</dbReference>
<name>A0A8I1A206_THEIN</name>